<evidence type="ECO:0000313" key="2">
    <source>
        <dbReference type="Proteomes" id="UP001162992"/>
    </source>
</evidence>
<protein>
    <submittedName>
        <fullName evidence="1">Uncharacterized protein</fullName>
    </submittedName>
</protein>
<evidence type="ECO:0000313" key="1">
    <source>
        <dbReference type="EMBL" id="KAJ7534829.1"/>
    </source>
</evidence>
<gene>
    <name evidence="1" type="ORF">O6H91_12G005800</name>
</gene>
<keyword evidence="2" id="KW-1185">Reference proteome</keyword>
<name>A0ACC2BYK6_DIPCM</name>
<organism evidence="1 2">
    <name type="scientific">Diphasiastrum complanatum</name>
    <name type="common">Issler's clubmoss</name>
    <name type="synonym">Lycopodium complanatum</name>
    <dbReference type="NCBI Taxonomy" id="34168"/>
    <lineage>
        <taxon>Eukaryota</taxon>
        <taxon>Viridiplantae</taxon>
        <taxon>Streptophyta</taxon>
        <taxon>Embryophyta</taxon>
        <taxon>Tracheophyta</taxon>
        <taxon>Lycopodiopsida</taxon>
        <taxon>Lycopodiales</taxon>
        <taxon>Lycopodiaceae</taxon>
        <taxon>Lycopodioideae</taxon>
        <taxon>Diphasiastrum</taxon>
    </lineage>
</organism>
<proteinExistence type="predicted"/>
<accession>A0ACC2BYK6</accession>
<reference evidence="2" key="1">
    <citation type="journal article" date="2024" name="Proc. Natl. Acad. Sci. U.S.A.">
        <title>Extraordinary preservation of gene collinearity over three hundred million years revealed in homosporous lycophytes.</title>
        <authorList>
            <person name="Li C."/>
            <person name="Wickell D."/>
            <person name="Kuo L.Y."/>
            <person name="Chen X."/>
            <person name="Nie B."/>
            <person name="Liao X."/>
            <person name="Peng D."/>
            <person name="Ji J."/>
            <person name="Jenkins J."/>
            <person name="Williams M."/>
            <person name="Shu S."/>
            <person name="Plott C."/>
            <person name="Barry K."/>
            <person name="Rajasekar S."/>
            <person name="Grimwood J."/>
            <person name="Han X."/>
            <person name="Sun S."/>
            <person name="Hou Z."/>
            <person name="He W."/>
            <person name="Dai G."/>
            <person name="Sun C."/>
            <person name="Schmutz J."/>
            <person name="Leebens-Mack J.H."/>
            <person name="Li F.W."/>
            <person name="Wang L."/>
        </authorList>
    </citation>
    <scope>NUCLEOTIDE SEQUENCE [LARGE SCALE GENOMIC DNA]</scope>
    <source>
        <strain evidence="2">cv. PW_Plant_1</strain>
    </source>
</reference>
<comment type="caution">
    <text evidence="1">The sequence shown here is derived from an EMBL/GenBank/DDBJ whole genome shotgun (WGS) entry which is preliminary data.</text>
</comment>
<dbReference type="Proteomes" id="UP001162992">
    <property type="component" value="Chromosome 12"/>
</dbReference>
<dbReference type="EMBL" id="CM055103">
    <property type="protein sequence ID" value="KAJ7534829.1"/>
    <property type="molecule type" value="Genomic_DNA"/>
</dbReference>
<sequence length="384" mass="44329">MKKRKRLRLPENGHPSSSSYCSNKEEVDEMDPQLWANLPPDLYPRILAHLPIRTLFRFRSVCKIWNTLPLNPTFIRLSAQIPTLKDSWLVMFSDNYYRTVSVFLPDQNKWFDFPISFLPSELYYVAGAGGLLCFHLTEANGASSMCVCNPLIKQWKKLPPLLCDFYGGLVGMVADSLSYQIVVRTKPARSDRFDFSNLKTEIYDSRTSCWRISGIPEDDFTSGQAVSNGVLYFLTWEARNGVYAYNMDQGLWETISAPRRHRFISPCLVECRGRLFMVGGFAKQQYKTLGIRVWELQQDRSEWELTDSMPSLLFDEFLTKSGSMYFICVGHKQQIYLINRGRPPRILRFDPETCLWQLVATDAPDVLHELFLLVSFTPTLNCLV</sequence>